<evidence type="ECO:0000313" key="7">
    <source>
        <dbReference type="EMBL" id="EHO62796.1"/>
    </source>
</evidence>
<keyword evidence="3" id="KW-0479">Metal-binding</keyword>
<dbReference type="InterPro" id="IPR006159">
    <property type="entry name" value="Acid_CoA_mut_C"/>
</dbReference>
<keyword evidence="8" id="KW-1185">Reference proteome</keyword>
<dbReference type="InterPro" id="IPR036724">
    <property type="entry name" value="Cobalamin-bd_sf"/>
</dbReference>
<sequence>MNQEMERQKSVELTKKLADMEGRRPRLYMADMEEDHSKEERKLAATTFADGGWDVDVGSMETPEDTARHAIENDVHFIYFSTDSPHRVRLTVELERALTLQGRDDILIALQQGEEKEKETLFRYGIAAVFPKDYPLEQAGLTMLGLLMAQMEDEND</sequence>
<comment type="cofactor">
    <cofactor evidence="1">
        <name>adenosylcob(III)alamin</name>
        <dbReference type="ChEBI" id="CHEBI:18408"/>
    </cofactor>
</comment>
<keyword evidence="4" id="KW-0413">Isomerase</keyword>
<dbReference type="SUPFAM" id="SSF52242">
    <property type="entry name" value="Cobalamin (vitamin B12)-binding domain"/>
    <property type="match status" value="1"/>
</dbReference>
<dbReference type="EMBL" id="ADLT01000045">
    <property type="protein sequence ID" value="EHO62796.1"/>
    <property type="molecule type" value="Genomic_DNA"/>
</dbReference>
<dbReference type="Proteomes" id="UP000003277">
    <property type="component" value="Unassembled WGS sequence"/>
</dbReference>
<dbReference type="GO" id="GO:0046872">
    <property type="term" value="F:metal ion binding"/>
    <property type="evidence" value="ECO:0007669"/>
    <property type="project" value="UniProtKB-KW"/>
</dbReference>
<evidence type="ECO:0000256" key="2">
    <source>
        <dbReference type="ARBA" id="ARBA00022628"/>
    </source>
</evidence>
<dbReference type="NCBIfam" id="TIGR00640">
    <property type="entry name" value="acid_CoA_mut_C"/>
    <property type="match status" value="1"/>
</dbReference>
<reference evidence="7 8" key="1">
    <citation type="submission" date="2011-11" db="EMBL/GenBank/DDBJ databases">
        <title>The Genome Sequence of Dialister succinatiphilus YIT 11850.</title>
        <authorList>
            <consortium name="The Broad Institute Genome Sequencing Platform"/>
            <person name="Earl A."/>
            <person name="Ward D."/>
            <person name="Feldgarden M."/>
            <person name="Gevers D."/>
            <person name="Morotomi M."/>
            <person name="Young S.K."/>
            <person name="Zeng Q."/>
            <person name="Gargeya S."/>
            <person name="Fitzgerald M."/>
            <person name="Haas B."/>
            <person name="Abouelleil A."/>
            <person name="Alvarado L."/>
            <person name="Arachchi H.M."/>
            <person name="Berlin A."/>
            <person name="Brown A."/>
            <person name="Chapman S.B."/>
            <person name="Dunbar C."/>
            <person name="Gearin G."/>
            <person name="Goldberg J."/>
            <person name="Griggs A."/>
            <person name="Gujja S."/>
            <person name="Heiman D."/>
            <person name="Howarth C."/>
            <person name="Lui A."/>
            <person name="MacDonald P.J.P."/>
            <person name="Montmayeur A."/>
            <person name="Murphy C."/>
            <person name="Neiman D."/>
            <person name="Pearson M."/>
            <person name="Priest M."/>
            <person name="Roberts A."/>
            <person name="Saif S."/>
            <person name="Shea T."/>
            <person name="Sisk P."/>
            <person name="Stolte C."/>
            <person name="Sykes S."/>
            <person name="Wortman J."/>
            <person name="Nusbaum C."/>
            <person name="Birren B."/>
        </authorList>
    </citation>
    <scope>NUCLEOTIDE SEQUENCE [LARGE SCALE GENOMIC DNA]</scope>
    <source>
        <strain evidence="7 8">YIT 11850</strain>
    </source>
</reference>
<dbReference type="HOGENOM" id="CLU_1600092_0_0_9"/>
<dbReference type="RefSeq" id="WP_008859882.1">
    <property type="nucleotide sequence ID" value="NZ_JH591188.1"/>
</dbReference>
<accession>H1D1A0</accession>
<evidence type="ECO:0000256" key="5">
    <source>
        <dbReference type="ARBA" id="ARBA00023285"/>
    </source>
</evidence>
<dbReference type="eggNOG" id="COG2185">
    <property type="taxonomic scope" value="Bacteria"/>
</dbReference>
<evidence type="ECO:0000313" key="8">
    <source>
        <dbReference type="Proteomes" id="UP000003277"/>
    </source>
</evidence>
<proteinExistence type="predicted"/>
<keyword evidence="5" id="KW-0170">Cobalt</keyword>
<evidence type="ECO:0000256" key="4">
    <source>
        <dbReference type="ARBA" id="ARBA00023235"/>
    </source>
</evidence>
<dbReference type="GO" id="GO:0016853">
    <property type="term" value="F:isomerase activity"/>
    <property type="evidence" value="ECO:0007669"/>
    <property type="project" value="UniProtKB-KW"/>
</dbReference>
<dbReference type="PATRIC" id="fig|742743.3.peg.1411"/>
<dbReference type="PROSITE" id="PS51332">
    <property type="entry name" value="B12_BINDING"/>
    <property type="match status" value="1"/>
</dbReference>
<protein>
    <submittedName>
        <fullName evidence="7">Methylmalonyl-CoA mutase domain-containing protein</fullName>
    </submittedName>
</protein>
<dbReference type="PANTHER" id="PTHR48101">
    <property type="entry name" value="METHYLMALONYL-COA MUTASE, MITOCHONDRIAL-RELATED"/>
    <property type="match status" value="1"/>
</dbReference>
<keyword evidence="2" id="KW-0846">Cobalamin</keyword>
<dbReference type="InterPro" id="IPR006158">
    <property type="entry name" value="Cobalamin-bd"/>
</dbReference>
<dbReference type="OrthoDB" id="1633792at2"/>
<dbReference type="Gene3D" id="3.40.50.280">
    <property type="entry name" value="Cobalamin-binding domain"/>
    <property type="match status" value="1"/>
</dbReference>
<dbReference type="AlphaFoldDB" id="H1D1A0"/>
<feature type="domain" description="B12-binding" evidence="6">
    <location>
        <begin position="24"/>
        <end position="156"/>
    </location>
</feature>
<evidence type="ECO:0000256" key="1">
    <source>
        <dbReference type="ARBA" id="ARBA00001922"/>
    </source>
</evidence>
<organism evidence="7 8">
    <name type="scientific">Dialister succinatiphilus YIT 11850</name>
    <dbReference type="NCBI Taxonomy" id="742743"/>
    <lineage>
        <taxon>Bacteria</taxon>
        <taxon>Bacillati</taxon>
        <taxon>Bacillota</taxon>
        <taxon>Negativicutes</taxon>
        <taxon>Veillonellales</taxon>
        <taxon>Veillonellaceae</taxon>
        <taxon>Dialister</taxon>
    </lineage>
</organism>
<name>H1D1A0_9FIRM</name>
<evidence type="ECO:0000259" key="6">
    <source>
        <dbReference type="PROSITE" id="PS51332"/>
    </source>
</evidence>
<comment type="caution">
    <text evidence="7">The sequence shown here is derived from an EMBL/GenBank/DDBJ whole genome shotgun (WGS) entry which is preliminary data.</text>
</comment>
<evidence type="ECO:0000256" key="3">
    <source>
        <dbReference type="ARBA" id="ARBA00022723"/>
    </source>
</evidence>
<dbReference type="PANTHER" id="PTHR48101:SF1">
    <property type="entry name" value="METHYLMALONYL-COA MUTASE, LARGE SUBUNIT"/>
    <property type="match status" value="1"/>
</dbReference>
<gene>
    <name evidence="7" type="ORF">HMPREF9453_01388</name>
</gene>
<dbReference type="STRING" id="742743.HMPREF9453_01388"/>
<dbReference type="GO" id="GO:0031419">
    <property type="term" value="F:cobalamin binding"/>
    <property type="evidence" value="ECO:0007669"/>
    <property type="project" value="UniProtKB-KW"/>
</dbReference>